<comment type="function">
    <text evidence="8">Catalyzes the transfer of the AMP portion of ATP to flavin mononucleotide (FMN) to produce flavin adenine dinucleotide (FAD) coenzyme.</text>
</comment>
<sequence>MKKVVATGTFDILHPGHVLYLSEAKRLGDVLYVIVARDSTIKHKRKPMIPEEQRLFMVRSLKCVDCAILGSDEDMFKPIREIDPDIIALGFNQHWDKEELQKKLKEQGIRAEVVRIDRSDPSPYASSRHIRQKIRESDP</sequence>
<evidence type="ECO:0000256" key="7">
    <source>
        <dbReference type="ARBA" id="ARBA00022840"/>
    </source>
</evidence>
<evidence type="ECO:0000313" key="12">
    <source>
        <dbReference type="Proteomes" id="UP001320159"/>
    </source>
</evidence>
<comment type="caution">
    <text evidence="8">Lacks conserved residue(s) required for the propagation of feature annotation.</text>
</comment>
<dbReference type="Gene3D" id="3.40.50.620">
    <property type="entry name" value="HUPs"/>
    <property type="match status" value="1"/>
</dbReference>
<name>A0AAP2RF86_9EURY</name>
<gene>
    <name evidence="8" type="primary">ribL</name>
    <name evidence="11" type="ORF">CUJ83_10815</name>
</gene>
<keyword evidence="3 8" id="KW-0808">Transferase</keyword>
<comment type="subunit">
    <text evidence="8">Homodimer.</text>
</comment>
<dbReference type="InterPro" id="IPR014729">
    <property type="entry name" value="Rossmann-like_a/b/a_fold"/>
</dbReference>
<keyword evidence="7 8" id="KW-0067">ATP-binding</keyword>
<protein>
    <recommendedName>
        <fullName evidence="8">FAD synthase</fullName>
        <ecNumber evidence="8">2.7.7.2</ecNumber>
    </recommendedName>
    <alternativeName>
        <fullName evidence="8">FMN adenylyltransferase</fullName>
    </alternativeName>
    <alternativeName>
        <fullName evidence="8">Flavin adenine dinucleotide synthase</fullName>
    </alternativeName>
</protein>
<keyword evidence="6 8" id="KW-0274">FAD</keyword>
<comment type="catalytic activity">
    <reaction evidence="8">
        <text>FMN + ATP + H(+) = FAD + diphosphate</text>
        <dbReference type="Rhea" id="RHEA:17237"/>
        <dbReference type="ChEBI" id="CHEBI:15378"/>
        <dbReference type="ChEBI" id="CHEBI:30616"/>
        <dbReference type="ChEBI" id="CHEBI:33019"/>
        <dbReference type="ChEBI" id="CHEBI:57692"/>
        <dbReference type="ChEBI" id="CHEBI:58210"/>
        <dbReference type="EC" id="2.7.7.2"/>
    </reaction>
</comment>
<evidence type="ECO:0000256" key="4">
    <source>
        <dbReference type="ARBA" id="ARBA00022695"/>
    </source>
</evidence>
<comment type="cofactor">
    <cofactor evidence="8">
        <name>a divalent metal cation</name>
        <dbReference type="ChEBI" id="CHEBI:60240"/>
    </cofactor>
</comment>
<dbReference type="PANTHER" id="PTHR43793:SF1">
    <property type="entry name" value="FAD SYNTHASE"/>
    <property type="match status" value="1"/>
</dbReference>
<evidence type="ECO:0000256" key="1">
    <source>
        <dbReference type="ARBA" id="ARBA00022630"/>
    </source>
</evidence>
<evidence type="ECO:0000256" key="3">
    <source>
        <dbReference type="ARBA" id="ARBA00022679"/>
    </source>
</evidence>
<evidence type="ECO:0000256" key="5">
    <source>
        <dbReference type="ARBA" id="ARBA00022741"/>
    </source>
</evidence>
<keyword evidence="2 8" id="KW-0288">FMN</keyword>
<dbReference type="EC" id="2.7.7.2" evidence="8"/>
<feature type="binding site" evidence="8">
    <location>
        <begin position="14"/>
        <end position="17"/>
    </location>
    <ligand>
        <name>ATP</name>
        <dbReference type="ChEBI" id="CHEBI:30616"/>
    </ligand>
</feature>
<evidence type="ECO:0000259" key="10">
    <source>
        <dbReference type="Pfam" id="PF01467"/>
    </source>
</evidence>
<dbReference type="HAMAP" id="MF_02115">
    <property type="entry name" value="FAD_synth_arch"/>
    <property type="match status" value="1"/>
</dbReference>
<dbReference type="InterPro" id="IPR050385">
    <property type="entry name" value="Archaeal_FAD_synthase"/>
</dbReference>
<proteinExistence type="inferred from homology"/>
<dbReference type="GO" id="GO:0003919">
    <property type="term" value="F:FMN adenylyltransferase activity"/>
    <property type="evidence" value="ECO:0007669"/>
    <property type="project" value="UniProtKB-UniRule"/>
</dbReference>
<accession>A0AAP2RF86</accession>
<organism evidence="11 12">
    <name type="scientific">Methanooceanicella nereidis</name>
    <dbReference type="NCBI Taxonomy" id="2052831"/>
    <lineage>
        <taxon>Archaea</taxon>
        <taxon>Methanobacteriati</taxon>
        <taxon>Methanobacteriota</taxon>
        <taxon>Stenosarchaea group</taxon>
        <taxon>Methanomicrobia</taxon>
        <taxon>Methanocellales</taxon>
        <taxon>Methanocellaceae</taxon>
        <taxon>Methanooceanicella</taxon>
    </lineage>
</organism>
<dbReference type="Proteomes" id="UP001320159">
    <property type="component" value="Unassembled WGS sequence"/>
</dbReference>
<keyword evidence="5 8" id="KW-0547">Nucleotide-binding</keyword>
<evidence type="ECO:0000256" key="6">
    <source>
        <dbReference type="ARBA" id="ARBA00022827"/>
    </source>
</evidence>
<keyword evidence="12" id="KW-1185">Reference proteome</keyword>
<dbReference type="InterPro" id="IPR024902">
    <property type="entry name" value="FAD_synth_RibL"/>
</dbReference>
<feature type="region of interest" description="Disordered" evidence="9">
    <location>
        <begin position="119"/>
        <end position="139"/>
    </location>
</feature>
<dbReference type="GO" id="GO:0046444">
    <property type="term" value="P:FMN metabolic process"/>
    <property type="evidence" value="ECO:0007669"/>
    <property type="project" value="UniProtKB-UniRule"/>
</dbReference>
<evidence type="ECO:0000256" key="2">
    <source>
        <dbReference type="ARBA" id="ARBA00022643"/>
    </source>
</evidence>
<comment type="pathway">
    <text evidence="8">Cofactor biosynthesis; FAD biosynthesis; FAD from FMN: step 1/1.</text>
</comment>
<reference evidence="11 12" key="1">
    <citation type="submission" date="2017-11" db="EMBL/GenBank/DDBJ databases">
        <title>Isolation and Characterization of Family Methanocellaceae Species from Potential Methane Hydrate Area Offshore Southwestern Taiwan.</title>
        <authorList>
            <person name="Zhang W.-L."/>
            <person name="Chen W.-C."/>
            <person name="Lai M.-C."/>
            <person name="Chen S.-C."/>
        </authorList>
    </citation>
    <scope>NUCLEOTIDE SEQUENCE [LARGE SCALE GENOMIC DNA]</scope>
    <source>
        <strain evidence="11 12">CWC-04</strain>
    </source>
</reference>
<feature type="binding site" evidence="8">
    <location>
        <begin position="9"/>
        <end position="10"/>
    </location>
    <ligand>
        <name>ATP</name>
        <dbReference type="ChEBI" id="CHEBI:30616"/>
    </ligand>
</feature>
<dbReference type="EMBL" id="PGCK01000009">
    <property type="protein sequence ID" value="MCD1295490.1"/>
    <property type="molecule type" value="Genomic_DNA"/>
</dbReference>
<dbReference type="GO" id="GO:0006747">
    <property type="term" value="P:FAD biosynthetic process"/>
    <property type="evidence" value="ECO:0007669"/>
    <property type="project" value="UniProtKB-UniRule"/>
</dbReference>
<dbReference type="GO" id="GO:0005524">
    <property type="term" value="F:ATP binding"/>
    <property type="evidence" value="ECO:0007669"/>
    <property type="project" value="UniProtKB-UniRule"/>
</dbReference>
<feature type="binding site" evidence="8">
    <location>
        <position position="92"/>
    </location>
    <ligand>
        <name>ATP</name>
        <dbReference type="ChEBI" id="CHEBI:30616"/>
    </ligand>
</feature>
<feature type="domain" description="Cytidyltransferase-like" evidence="10">
    <location>
        <begin position="6"/>
        <end position="132"/>
    </location>
</feature>
<dbReference type="NCBIfam" id="TIGR00125">
    <property type="entry name" value="cyt_tran_rel"/>
    <property type="match status" value="1"/>
</dbReference>
<comment type="caution">
    <text evidence="11">The sequence shown here is derived from an EMBL/GenBank/DDBJ whole genome shotgun (WGS) entry which is preliminary data.</text>
</comment>
<dbReference type="PANTHER" id="PTHR43793">
    <property type="entry name" value="FAD SYNTHASE"/>
    <property type="match status" value="1"/>
</dbReference>
<dbReference type="SUPFAM" id="SSF52374">
    <property type="entry name" value="Nucleotidylyl transferase"/>
    <property type="match status" value="1"/>
</dbReference>
<keyword evidence="1 8" id="KW-0285">Flavoprotein</keyword>
<evidence type="ECO:0000313" key="11">
    <source>
        <dbReference type="EMBL" id="MCD1295490.1"/>
    </source>
</evidence>
<keyword evidence="4 8" id="KW-0548">Nucleotidyltransferase</keyword>
<dbReference type="InterPro" id="IPR004821">
    <property type="entry name" value="Cyt_trans-like"/>
</dbReference>
<dbReference type="RefSeq" id="WP_369424231.1">
    <property type="nucleotide sequence ID" value="NZ_PGCK01000009.1"/>
</dbReference>
<comment type="similarity">
    <text evidence="8">Belongs to the archaeal FAD synthase family.</text>
</comment>
<dbReference type="Pfam" id="PF01467">
    <property type="entry name" value="CTP_transf_like"/>
    <property type="match status" value="1"/>
</dbReference>
<evidence type="ECO:0000256" key="8">
    <source>
        <dbReference type="HAMAP-Rule" id="MF_02115"/>
    </source>
</evidence>
<evidence type="ECO:0000256" key="9">
    <source>
        <dbReference type="SAM" id="MobiDB-lite"/>
    </source>
</evidence>
<dbReference type="AlphaFoldDB" id="A0AAP2RF86"/>